<feature type="region of interest" description="Disordered" evidence="2">
    <location>
        <begin position="186"/>
        <end position="218"/>
    </location>
</feature>
<dbReference type="SUPFAM" id="SSF52833">
    <property type="entry name" value="Thioredoxin-like"/>
    <property type="match status" value="1"/>
</dbReference>
<accession>A0ABT4RF82</accession>
<dbReference type="Pfam" id="PF02630">
    <property type="entry name" value="SCO1-SenC"/>
    <property type="match status" value="1"/>
</dbReference>
<gene>
    <name evidence="3" type="ORF">OJ962_06770</name>
</gene>
<comment type="caution">
    <text evidence="3">The sequence shown here is derived from an EMBL/GenBank/DDBJ whole genome shotgun (WGS) entry which is preliminary data.</text>
</comment>
<sequence length="277" mass="30168">MALLHPTERPQPAPAAPPRRRLLLLALMCLVLGALGGAWAATATRTEPVQTRFVPPREAAFDFTLRDQDGRPARLADARGRVVALTFIYASCRDLCPAEGNDVASAMDLVGGDDVVAYIVSVDPVGDTPERARAWIDRRGLGGRGRYLLGTRDQLRPVWIHYGIAPMNATRAESIAAAARADAFRAANPPNRSRGGFRYEPPPQPAQPPPGADDPYPDTADLAYRGRARHIAGWDFEHSAYVLLIDKRGEQRLGIPFESLDPRSLAQDLRALVAEPV</sequence>
<dbReference type="EMBL" id="JAPCID010000008">
    <property type="protein sequence ID" value="MDA0137194.1"/>
    <property type="molecule type" value="Genomic_DNA"/>
</dbReference>
<protein>
    <submittedName>
        <fullName evidence="3">SCO family protein</fullName>
    </submittedName>
</protein>
<dbReference type="Proteomes" id="UP001147700">
    <property type="component" value="Unassembled WGS sequence"/>
</dbReference>
<proteinExistence type="inferred from homology"/>
<reference evidence="3" key="1">
    <citation type="submission" date="2022-10" db="EMBL/GenBank/DDBJ databases">
        <title>The WGS of Solirubrobacter sp. CPCC 204708.</title>
        <authorList>
            <person name="Jiang Z."/>
        </authorList>
    </citation>
    <scope>NUCLEOTIDE SEQUENCE</scope>
    <source>
        <strain evidence="3">CPCC 204708</strain>
    </source>
</reference>
<keyword evidence="4" id="KW-1185">Reference proteome</keyword>
<dbReference type="PANTHER" id="PTHR12151">
    <property type="entry name" value="ELECTRON TRANSPORT PROTIN SCO1/SENC FAMILY MEMBER"/>
    <property type="match status" value="1"/>
</dbReference>
<comment type="similarity">
    <text evidence="1">Belongs to the SCO1/2 family.</text>
</comment>
<evidence type="ECO:0000313" key="3">
    <source>
        <dbReference type="EMBL" id="MDA0137194.1"/>
    </source>
</evidence>
<dbReference type="InterPro" id="IPR003782">
    <property type="entry name" value="SCO1/SenC"/>
</dbReference>
<evidence type="ECO:0000313" key="4">
    <source>
        <dbReference type="Proteomes" id="UP001147700"/>
    </source>
</evidence>
<name>A0ABT4RF82_9ACTN</name>
<feature type="compositionally biased region" description="Pro residues" evidence="2">
    <location>
        <begin position="200"/>
        <end position="212"/>
    </location>
</feature>
<organism evidence="3 4">
    <name type="scientific">Solirubrobacter deserti</name>
    <dbReference type="NCBI Taxonomy" id="2282478"/>
    <lineage>
        <taxon>Bacteria</taxon>
        <taxon>Bacillati</taxon>
        <taxon>Actinomycetota</taxon>
        <taxon>Thermoleophilia</taxon>
        <taxon>Solirubrobacterales</taxon>
        <taxon>Solirubrobacteraceae</taxon>
        <taxon>Solirubrobacter</taxon>
    </lineage>
</organism>
<evidence type="ECO:0000256" key="1">
    <source>
        <dbReference type="ARBA" id="ARBA00010996"/>
    </source>
</evidence>
<dbReference type="InterPro" id="IPR036249">
    <property type="entry name" value="Thioredoxin-like_sf"/>
</dbReference>
<dbReference type="Gene3D" id="3.40.30.10">
    <property type="entry name" value="Glutaredoxin"/>
    <property type="match status" value="1"/>
</dbReference>
<dbReference type="RefSeq" id="WP_202957142.1">
    <property type="nucleotide sequence ID" value="NZ_JAPCID010000008.1"/>
</dbReference>
<dbReference type="PANTHER" id="PTHR12151:SF25">
    <property type="entry name" value="LINALOOL DEHYDRATASE_ISOMERASE DOMAIN-CONTAINING PROTEIN"/>
    <property type="match status" value="1"/>
</dbReference>
<evidence type="ECO:0000256" key="2">
    <source>
        <dbReference type="SAM" id="MobiDB-lite"/>
    </source>
</evidence>
<dbReference type="CDD" id="cd02968">
    <property type="entry name" value="SCO"/>
    <property type="match status" value="1"/>
</dbReference>